<comment type="similarity">
    <text evidence="7 10">Belongs to the fluoride channel Fluc/FEX (TC 1.A.43) family.</text>
</comment>
<dbReference type="GO" id="GO:0046872">
    <property type="term" value="F:metal ion binding"/>
    <property type="evidence" value="ECO:0007669"/>
    <property type="project" value="UniProtKB-KW"/>
</dbReference>
<evidence type="ECO:0000313" key="12">
    <source>
        <dbReference type="Proteomes" id="UP000593998"/>
    </source>
</evidence>
<comment type="subcellular location">
    <subcellularLocation>
        <location evidence="1 10">Cell membrane</location>
        <topology evidence="1 10">Multi-pass membrane protein</topology>
    </subcellularLocation>
</comment>
<comment type="activity regulation">
    <text evidence="10">Na(+) is not transported, but it plays an essential structural role and its presence is essential for fluoride channel function.</text>
</comment>
<keyword evidence="10" id="KW-0479">Metal-binding</keyword>
<dbReference type="GO" id="GO:0062054">
    <property type="term" value="F:fluoride channel activity"/>
    <property type="evidence" value="ECO:0007669"/>
    <property type="project" value="UniProtKB-UniRule"/>
</dbReference>
<dbReference type="AlphaFoldDB" id="A0A7L9J196"/>
<dbReference type="PANTHER" id="PTHR28259:SF1">
    <property type="entry name" value="FLUORIDE EXPORT PROTEIN 1-RELATED"/>
    <property type="match status" value="1"/>
</dbReference>
<evidence type="ECO:0000256" key="8">
    <source>
        <dbReference type="ARBA" id="ARBA00035585"/>
    </source>
</evidence>
<gene>
    <name evidence="10" type="primary">fluC</name>
    <name evidence="10" type="synonym">crcB</name>
    <name evidence="11" type="ORF">IGS73_15400</name>
</gene>
<feature type="transmembrane region" description="Helical" evidence="10">
    <location>
        <begin position="77"/>
        <end position="94"/>
    </location>
</feature>
<feature type="transmembrane region" description="Helical" evidence="10">
    <location>
        <begin position="45"/>
        <end position="65"/>
    </location>
</feature>
<comment type="catalytic activity">
    <reaction evidence="8">
        <text>fluoride(in) = fluoride(out)</text>
        <dbReference type="Rhea" id="RHEA:76159"/>
        <dbReference type="ChEBI" id="CHEBI:17051"/>
    </reaction>
    <physiologicalReaction direction="left-to-right" evidence="8">
        <dbReference type="Rhea" id="RHEA:76160"/>
    </physiologicalReaction>
</comment>
<dbReference type="HAMAP" id="MF_00454">
    <property type="entry name" value="FluC"/>
    <property type="match status" value="1"/>
</dbReference>
<keyword evidence="10" id="KW-0406">Ion transport</keyword>
<protein>
    <recommendedName>
        <fullName evidence="10">Fluoride-specific ion channel FluC</fullName>
    </recommendedName>
</protein>
<organism evidence="11 12">
    <name type="scientific">Janibacter indicus</name>
    <dbReference type="NCBI Taxonomy" id="857417"/>
    <lineage>
        <taxon>Bacteria</taxon>
        <taxon>Bacillati</taxon>
        <taxon>Actinomycetota</taxon>
        <taxon>Actinomycetes</taxon>
        <taxon>Micrococcales</taxon>
        <taxon>Intrasporangiaceae</taxon>
        <taxon>Janibacter</taxon>
    </lineage>
</organism>
<dbReference type="InterPro" id="IPR003691">
    <property type="entry name" value="FluC"/>
</dbReference>
<keyword evidence="4 10" id="KW-1133">Transmembrane helix</keyword>
<dbReference type="Pfam" id="PF02537">
    <property type="entry name" value="CRCB"/>
    <property type="match status" value="1"/>
</dbReference>
<feature type="binding site" evidence="10">
    <location>
        <position position="84"/>
    </location>
    <ligand>
        <name>Na(+)</name>
        <dbReference type="ChEBI" id="CHEBI:29101"/>
        <note>structural</note>
    </ligand>
</feature>
<evidence type="ECO:0000313" key="11">
    <source>
        <dbReference type="EMBL" id="QOK22440.1"/>
    </source>
</evidence>
<evidence type="ECO:0000256" key="2">
    <source>
        <dbReference type="ARBA" id="ARBA00022475"/>
    </source>
</evidence>
<keyword evidence="5 10" id="KW-0472">Membrane</keyword>
<dbReference type="Proteomes" id="UP000593998">
    <property type="component" value="Chromosome"/>
</dbReference>
<name>A0A7L9J196_9MICO</name>
<feature type="transmembrane region" description="Helical" evidence="10">
    <location>
        <begin position="106"/>
        <end position="128"/>
    </location>
</feature>
<proteinExistence type="inferred from homology"/>
<evidence type="ECO:0000256" key="6">
    <source>
        <dbReference type="ARBA" id="ARBA00023303"/>
    </source>
</evidence>
<keyword evidence="10" id="KW-0915">Sodium</keyword>
<evidence type="ECO:0000256" key="10">
    <source>
        <dbReference type="HAMAP-Rule" id="MF_00454"/>
    </source>
</evidence>
<dbReference type="RefSeq" id="WP_192910936.1">
    <property type="nucleotide sequence ID" value="NZ_CP062789.1"/>
</dbReference>
<feature type="binding site" evidence="10">
    <location>
        <position position="87"/>
    </location>
    <ligand>
        <name>Na(+)</name>
        <dbReference type="ChEBI" id="CHEBI:29101"/>
        <note>structural</note>
    </ligand>
</feature>
<evidence type="ECO:0000256" key="3">
    <source>
        <dbReference type="ARBA" id="ARBA00022692"/>
    </source>
</evidence>
<dbReference type="PANTHER" id="PTHR28259">
    <property type="entry name" value="FLUORIDE EXPORT PROTEIN 1-RELATED"/>
    <property type="match status" value="1"/>
</dbReference>
<evidence type="ECO:0000256" key="9">
    <source>
        <dbReference type="ARBA" id="ARBA00049940"/>
    </source>
</evidence>
<keyword evidence="6 10" id="KW-0407">Ion channel</keyword>
<evidence type="ECO:0000256" key="1">
    <source>
        <dbReference type="ARBA" id="ARBA00004651"/>
    </source>
</evidence>
<evidence type="ECO:0000256" key="4">
    <source>
        <dbReference type="ARBA" id="ARBA00022989"/>
    </source>
</evidence>
<keyword evidence="3 10" id="KW-0812">Transmembrane</keyword>
<evidence type="ECO:0000256" key="5">
    <source>
        <dbReference type="ARBA" id="ARBA00023136"/>
    </source>
</evidence>
<sequence>MSQGVVPGHDAGASQEGPLAAVAAGGAVGSLCRWGVGLAAGGSHWATLLVNVTGAFAMGVLVAWLARGTAHPLARPFLSVGLLGGWTTYSSFALDTHALAGDGLGGLLGYLVLTIGLGVGAAVAGLVVGDRIWGSDALADEAVAEEEL</sequence>
<dbReference type="GO" id="GO:0140114">
    <property type="term" value="P:cellular detoxification of fluoride"/>
    <property type="evidence" value="ECO:0007669"/>
    <property type="project" value="UniProtKB-UniRule"/>
</dbReference>
<dbReference type="GO" id="GO:0005886">
    <property type="term" value="C:plasma membrane"/>
    <property type="evidence" value="ECO:0007669"/>
    <property type="project" value="UniProtKB-SubCell"/>
</dbReference>
<comment type="function">
    <text evidence="9 10">Fluoride-specific ion channel. Important for reducing fluoride concentration in the cell, thus reducing its toxicity.</text>
</comment>
<evidence type="ECO:0000256" key="7">
    <source>
        <dbReference type="ARBA" id="ARBA00035120"/>
    </source>
</evidence>
<keyword evidence="2 10" id="KW-1003">Cell membrane</keyword>
<keyword evidence="10" id="KW-0813">Transport</keyword>
<dbReference type="EMBL" id="CP062789">
    <property type="protein sequence ID" value="QOK22440.1"/>
    <property type="molecule type" value="Genomic_DNA"/>
</dbReference>
<accession>A0A7L9J196</accession>
<reference evidence="11 12" key="1">
    <citation type="submission" date="2020-10" db="EMBL/GenBank/DDBJ databases">
        <title>Janibacter indicus TT2 genome sequence.</title>
        <authorList>
            <person name="Lee K."/>
            <person name="Ganzorig M."/>
        </authorList>
    </citation>
    <scope>NUCLEOTIDE SEQUENCE [LARGE SCALE GENOMIC DNA]</scope>
    <source>
        <strain evidence="11 12">TT2</strain>
    </source>
</reference>